<dbReference type="GO" id="GO:0036199">
    <property type="term" value="F:cholest-4-en-3-one 26-monooxygenase activity"/>
    <property type="evidence" value="ECO:0007669"/>
    <property type="project" value="TreeGrafter"/>
</dbReference>
<dbReference type="GO" id="GO:0020037">
    <property type="term" value="F:heme binding"/>
    <property type="evidence" value="ECO:0007669"/>
    <property type="project" value="InterPro"/>
</dbReference>
<dbReference type="GO" id="GO:0006707">
    <property type="term" value="P:cholesterol catabolic process"/>
    <property type="evidence" value="ECO:0007669"/>
    <property type="project" value="TreeGrafter"/>
</dbReference>
<dbReference type="GO" id="GO:0005506">
    <property type="term" value="F:iron ion binding"/>
    <property type="evidence" value="ECO:0007669"/>
    <property type="project" value="InterPro"/>
</dbReference>
<keyword evidence="2" id="KW-0479">Metal-binding</keyword>
<dbReference type="GO" id="GO:0008395">
    <property type="term" value="F:steroid hydroxylase activity"/>
    <property type="evidence" value="ECO:0007669"/>
    <property type="project" value="TreeGrafter"/>
</dbReference>
<evidence type="ECO:0000313" key="3">
    <source>
        <dbReference type="EMBL" id="NGY03289.1"/>
    </source>
</evidence>
<name>A0A6M2BMG5_9GAMM</name>
<comment type="caution">
    <text evidence="3">The sequence shown here is derived from an EMBL/GenBank/DDBJ whole genome shotgun (WGS) entry which is preliminary data.</text>
</comment>
<gene>
    <name evidence="3" type="ORF">G7Y85_00780</name>
</gene>
<dbReference type="Proteomes" id="UP000472676">
    <property type="component" value="Unassembled WGS sequence"/>
</dbReference>
<keyword evidence="2" id="KW-0503">Monooxygenase</keyword>
<dbReference type="PROSITE" id="PS00086">
    <property type="entry name" value="CYTOCHROME_P450"/>
    <property type="match status" value="1"/>
</dbReference>
<dbReference type="RefSeq" id="WP_166250711.1">
    <property type="nucleotide sequence ID" value="NZ_JAAMOW010000001.1"/>
</dbReference>
<reference evidence="3 4" key="1">
    <citation type="journal article" date="2014" name="Int. J. Syst. Evol. Microbiol.">
        <title>Solimonas terrae sp. nov., isolated from soil.</title>
        <authorList>
            <person name="Kim S.J."/>
            <person name="Moon J.Y."/>
            <person name="Weon H.Y."/>
            <person name="Ahn J.H."/>
            <person name="Chen W.M."/>
            <person name="Kwon S.W."/>
        </authorList>
    </citation>
    <scope>NUCLEOTIDE SEQUENCE [LARGE SCALE GENOMIC DNA]</scope>
    <source>
        <strain evidence="3 4">KIS83-12</strain>
    </source>
</reference>
<dbReference type="AlphaFoldDB" id="A0A6M2BMG5"/>
<dbReference type="PANTHER" id="PTHR46696">
    <property type="entry name" value="P450, PUTATIVE (EUROFUNG)-RELATED"/>
    <property type="match status" value="1"/>
</dbReference>
<dbReference type="SUPFAM" id="SSF48264">
    <property type="entry name" value="Cytochrome P450"/>
    <property type="match status" value="1"/>
</dbReference>
<dbReference type="InterPro" id="IPR002397">
    <property type="entry name" value="Cyt_P450_B"/>
</dbReference>
<dbReference type="EMBL" id="JAAMOW010000001">
    <property type="protein sequence ID" value="NGY03289.1"/>
    <property type="molecule type" value="Genomic_DNA"/>
</dbReference>
<protein>
    <submittedName>
        <fullName evidence="3">Cytochrome P450</fullName>
    </submittedName>
</protein>
<evidence type="ECO:0000256" key="1">
    <source>
        <dbReference type="ARBA" id="ARBA00010617"/>
    </source>
</evidence>
<dbReference type="PRINTS" id="PR00359">
    <property type="entry name" value="BP450"/>
</dbReference>
<evidence type="ECO:0000256" key="2">
    <source>
        <dbReference type="RuleBase" id="RU000461"/>
    </source>
</evidence>
<dbReference type="InterPro" id="IPR001128">
    <property type="entry name" value="Cyt_P450"/>
</dbReference>
<dbReference type="Pfam" id="PF00067">
    <property type="entry name" value="p450"/>
    <property type="match status" value="1"/>
</dbReference>
<dbReference type="PANTHER" id="PTHR46696:SF4">
    <property type="entry name" value="BIOTIN BIOSYNTHESIS CYTOCHROME P450"/>
    <property type="match status" value="1"/>
</dbReference>
<keyword evidence="2" id="KW-0560">Oxidoreductase</keyword>
<comment type="similarity">
    <text evidence="1 2">Belongs to the cytochrome P450 family.</text>
</comment>
<organism evidence="3 4">
    <name type="scientific">Solimonas terrae</name>
    <dbReference type="NCBI Taxonomy" id="1396819"/>
    <lineage>
        <taxon>Bacteria</taxon>
        <taxon>Pseudomonadati</taxon>
        <taxon>Pseudomonadota</taxon>
        <taxon>Gammaproteobacteria</taxon>
        <taxon>Nevskiales</taxon>
        <taxon>Nevskiaceae</taxon>
        <taxon>Solimonas</taxon>
    </lineage>
</organism>
<keyword evidence="4" id="KW-1185">Reference proteome</keyword>
<keyword evidence="2" id="KW-0349">Heme</keyword>
<evidence type="ECO:0000313" key="4">
    <source>
        <dbReference type="Proteomes" id="UP000472676"/>
    </source>
</evidence>
<proteinExistence type="inferred from homology"/>
<dbReference type="InterPro" id="IPR017972">
    <property type="entry name" value="Cyt_P450_CS"/>
</dbReference>
<dbReference type="Gene3D" id="1.10.630.10">
    <property type="entry name" value="Cytochrome P450"/>
    <property type="match status" value="1"/>
</dbReference>
<dbReference type="InterPro" id="IPR036396">
    <property type="entry name" value="Cyt_P450_sf"/>
</dbReference>
<sequence>MNDKQHEFEKHDFFRSDRFVNDPYPYFDYLRAQSPVLREPHQGIFMVTGYDEALEIYNDPDRFSSCMSTTGPFAGCPIPLKGKENEDISGLIEAWRDKTPFYDQLPTMDPPTHTNHRALLMALITPKRLKENEEFMWKLADQQIDTFIDKGECEIMDAFAQPFAVLVVSDLLGVPAEDRIKFRQQLIRNEREQATIGGTEDRDAHHSPLEWLYSTFSAYIEDRRVHPTSDVLTGLAKATFPDKSVPTPLDVARIAANLFAAGQETTVRLLSYAFQVVGDRPDLQKRLREDRSLIPNFVEECLRFEGPVKGDFRLAKKPTQVGGVDIPAGSFLYIANSAANRDARKFENPGEFQLNRADARLNVAFGRGRHTCPGAPLARAEAVVALNRMFDRTRDIRINEKVHGPAGARRYGYLPTFILRGLTHLALEFDPVSGGAK</sequence>
<keyword evidence="2" id="KW-0408">Iron</keyword>
<accession>A0A6M2BMG5</accession>